<protein>
    <submittedName>
        <fullName evidence="2">Glycosyl transferase, group 1</fullName>
    </submittedName>
</protein>
<dbReference type="GO" id="GO:0016757">
    <property type="term" value="F:glycosyltransferase activity"/>
    <property type="evidence" value="ECO:0007669"/>
    <property type="project" value="TreeGrafter"/>
</dbReference>
<dbReference type="SUPFAM" id="SSF53756">
    <property type="entry name" value="UDP-Glycosyltransferase/glycogen phosphorylase"/>
    <property type="match status" value="1"/>
</dbReference>
<dbReference type="GO" id="GO:0009103">
    <property type="term" value="P:lipopolysaccharide biosynthetic process"/>
    <property type="evidence" value="ECO:0007669"/>
    <property type="project" value="TreeGrafter"/>
</dbReference>
<dbReference type="Pfam" id="PF13692">
    <property type="entry name" value="Glyco_trans_1_4"/>
    <property type="match status" value="1"/>
</dbReference>
<name>A0A484NUN6_9ZZZZ</name>
<dbReference type="Gene3D" id="3.40.50.2000">
    <property type="entry name" value="Glycogen Phosphorylase B"/>
    <property type="match status" value="1"/>
</dbReference>
<dbReference type="EMBL" id="CAADHY010000002">
    <property type="protein sequence ID" value="VFR16109.1"/>
    <property type="molecule type" value="Genomic_DNA"/>
</dbReference>
<reference evidence="2" key="1">
    <citation type="submission" date="2019-03" db="EMBL/GenBank/DDBJ databases">
        <authorList>
            <person name="Danneels B."/>
        </authorList>
    </citation>
    <scope>NUCLEOTIDE SEQUENCE</scope>
</reference>
<evidence type="ECO:0000313" key="2">
    <source>
        <dbReference type="EMBL" id="VFR16109.1"/>
    </source>
</evidence>
<organism evidence="2">
    <name type="scientific">plant metagenome</name>
    <dbReference type="NCBI Taxonomy" id="1297885"/>
    <lineage>
        <taxon>unclassified sequences</taxon>
        <taxon>metagenomes</taxon>
        <taxon>organismal metagenomes</taxon>
    </lineage>
</organism>
<keyword evidence="1 2" id="KW-0808">Transferase</keyword>
<dbReference type="PANTHER" id="PTHR46401:SF2">
    <property type="entry name" value="GLYCOSYLTRANSFERASE WBBK-RELATED"/>
    <property type="match status" value="1"/>
</dbReference>
<dbReference type="CDD" id="cd03801">
    <property type="entry name" value="GT4_PimA-like"/>
    <property type="match status" value="1"/>
</dbReference>
<dbReference type="AlphaFoldDB" id="A0A484NUN6"/>
<accession>A0A484NUN6</accession>
<sequence>MRVARLSRGAVSWAETLAADLLAASTRETAMPRVLICYPVAHLNPFQHLLYQGAEAAGFTVVPAVRVDEFAHAGWARRAVIHLHWLAAWLRFCKTPEDAAQAVRAADARLADWRRRGYQIVWTVHNILPHGSRHLEAEVALRRVAARRAHRIHVMSANTADAVAAMYALPASKVFHVPHPSYAGWYPAFRSRAAARADLELPPGDFVFLFFGSLQPYKGALALLEAYDALRGQSGPRLRLVIAGKPSDAAYAREVGERVRGRADILYMPESIPDAQVQTLFAASDVVVAPYVRTLNSGVALLAATFGRMVVGPLAGAIRETFEEDPTLLYDAEAPDGLRNAMARAITHVPRAGVLSRILARHEPADVSARFFSHLKSDLSLAVR</sequence>
<gene>
    <name evidence="2" type="ORF">AMP9_3721</name>
</gene>
<evidence type="ECO:0000256" key="1">
    <source>
        <dbReference type="ARBA" id="ARBA00022679"/>
    </source>
</evidence>
<proteinExistence type="predicted"/>
<dbReference type="PANTHER" id="PTHR46401">
    <property type="entry name" value="GLYCOSYLTRANSFERASE WBBK-RELATED"/>
    <property type="match status" value="1"/>
</dbReference>